<accession>A0ABD0KGL8</accession>
<evidence type="ECO:0000256" key="1">
    <source>
        <dbReference type="SAM" id="MobiDB-lite"/>
    </source>
</evidence>
<reference evidence="2 3" key="1">
    <citation type="journal article" date="2023" name="Sci. Data">
        <title>Genome assembly of the Korean intertidal mud-creeper Batillaria attramentaria.</title>
        <authorList>
            <person name="Patra A.K."/>
            <person name="Ho P.T."/>
            <person name="Jun S."/>
            <person name="Lee S.J."/>
            <person name="Kim Y."/>
            <person name="Won Y.J."/>
        </authorList>
    </citation>
    <scope>NUCLEOTIDE SEQUENCE [LARGE SCALE GENOMIC DNA]</scope>
    <source>
        <strain evidence="2">Wonlab-2016</strain>
    </source>
</reference>
<dbReference type="Proteomes" id="UP001519460">
    <property type="component" value="Unassembled WGS sequence"/>
</dbReference>
<name>A0ABD0KGL8_9CAEN</name>
<dbReference type="AlphaFoldDB" id="A0ABD0KGL8"/>
<feature type="region of interest" description="Disordered" evidence="1">
    <location>
        <begin position="30"/>
        <end position="65"/>
    </location>
</feature>
<organism evidence="2 3">
    <name type="scientific">Batillaria attramentaria</name>
    <dbReference type="NCBI Taxonomy" id="370345"/>
    <lineage>
        <taxon>Eukaryota</taxon>
        <taxon>Metazoa</taxon>
        <taxon>Spiralia</taxon>
        <taxon>Lophotrochozoa</taxon>
        <taxon>Mollusca</taxon>
        <taxon>Gastropoda</taxon>
        <taxon>Caenogastropoda</taxon>
        <taxon>Sorbeoconcha</taxon>
        <taxon>Cerithioidea</taxon>
        <taxon>Batillariidae</taxon>
        <taxon>Batillaria</taxon>
    </lineage>
</organism>
<evidence type="ECO:0000313" key="3">
    <source>
        <dbReference type="Proteomes" id="UP001519460"/>
    </source>
</evidence>
<proteinExistence type="predicted"/>
<protein>
    <submittedName>
        <fullName evidence="2">Uncharacterized protein</fullName>
    </submittedName>
</protein>
<feature type="region of interest" description="Disordered" evidence="1">
    <location>
        <begin position="81"/>
        <end position="109"/>
    </location>
</feature>
<comment type="caution">
    <text evidence="2">The sequence shown here is derived from an EMBL/GenBank/DDBJ whole genome shotgun (WGS) entry which is preliminary data.</text>
</comment>
<feature type="compositionally biased region" description="Polar residues" evidence="1">
    <location>
        <begin position="50"/>
        <end position="62"/>
    </location>
</feature>
<feature type="compositionally biased region" description="Low complexity" evidence="1">
    <location>
        <begin position="32"/>
        <end position="49"/>
    </location>
</feature>
<dbReference type="EMBL" id="JACVVK020000183">
    <property type="protein sequence ID" value="KAK7486140.1"/>
    <property type="molecule type" value="Genomic_DNA"/>
</dbReference>
<sequence>MVFLHAILTDRLTRYGRYGFAMMQNKHTKTRSPALLGSSTSPSALLPTTRSQQKTDTLSHPPTKTHVLPTMYCISPRTPREAINPRSLFSPRRSKKRLREKRAHHGQPENGCITHAQRVLIPEKQCGRRPKRNRSLPKLTAIHLAPPPACDGKLHYRPRGSKPASHQKSIAPRVWDCMQARRHGIKLSSDYALMTNFRRNGDRCPVVTTCPVKFNPLEKHKMLYEPGP</sequence>
<feature type="compositionally biased region" description="Basic residues" evidence="1">
    <location>
        <begin position="92"/>
        <end position="105"/>
    </location>
</feature>
<evidence type="ECO:0000313" key="2">
    <source>
        <dbReference type="EMBL" id="KAK7486140.1"/>
    </source>
</evidence>
<gene>
    <name evidence="2" type="ORF">BaRGS_00022606</name>
</gene>
<keyword evidence="3" id="KW-1185">Reference proteome</keyword>